<proteinExistence type="inferred from homology"/>
<organism evidence="8">
    <name type="scientific">Rhodopseudomonas palustris (strain BisA53)</name>
    <dbReference type="NCBI Taxonomy" id="316055"/>
    <lineage>
        <taxon>Bacteria</taxon>
        <taxon>Pseudomonadati</taxon>
        <taxon>Pseudomonadota</taxon>
        <taxon>Alphaproteobacteria</taxon>
        <taxon>Hyphomicrobiales</taxon>
        <taxon>Nitrobacteraceae</taxon>
        <taxon>Rhodopseudomonas</taxon>
    </lineage>
</organism>
<feature type="transmembrane region" description="Helical" evidence="7">
    <location>
        <begin position="251"/>
        <end position="273"/>
    </location>
</feature>
<feature type="transmembrane region" description="Helical" evidence="7">
    <location>
        <begin position="355"/>
        <end position="386"/>
    </location>
</feature>
<dbReference type="KEGG" id="rpe:RPE_3499"/>
<evidence type="ECO:0008006" key="9">
    <source>
        <dbReference type="Google" id="ProtNLM"/>
    </source>
</evidence>
<dbReference type="PANTHER" id="PTHR30250:SF10">
    <property type="entry name" value="LIPOPOLYSACCHARIDE BIOSYNTHESIS PROTEIN WZXC"/>
    <property type="match status" value="1"/>
</dbReference>
<dbReference type="InterPro" id="IPR050833">
    <property type="entry name" value="Poly_Biosynth_Transport"/>
</dbReference>
<feature type="transmembrane region" description="Helical" evidence="7">
    <location>
        <begin position="327"/>
        <end position="348"/>
    </location>
</feature>
<dbReference type="GO" id="GO:0005886">
    <property type="term" value="C:plasma membrane"/>
    <property type="evidence" value="ECO:0007669"/>
    <property type="project" value="UniProtKB-SubCell"/>
</dbReference>
<feature type="transmembrane region" description="Helical" evidence="7">
    <location>
        <begin position="294"/>
        <end position="315"/>
    </location>
</feature>
<keyword evidence="5 7" id="KW-1133">Transmembrane helix</keyword>
<dbReference type="HOGENOM" id="CLU_612250_0_0_5"/>
<dbReference type="STRING" id="316055.RPE_3499"/>
<evidence type="ECO:0000256" key="7">
    <source>
        <dbReference type="SAM" id="Phobius"/>
    </source>
</evidence>
<dbReference type="AlphaFoldDB" id="Q07KV5"/>
<dbReference type="eggNOG" id="COG2244">
    <property type="taxonomic scope" value="Bacteria"/>
</dbReference>
<feature type="transmembrane region" description="Helical" evidence="7">
    <location>
        <begin position="208"/>
        <end position="231"/>
    </location>
</feature>
<evidence type="ECO:0000256" key="6">
    <source>
        <dbReference type="ARBA" id="ARBA00023136"/>
    </source>
</evidence>
<keyword evidence="3" id="KW-1003">Cell membrane</keyword>
<keyword evidence="4 7" id="KW-0812">Transmembrane</keyword>
<evidence type="ECO:0000256" key="1">
    <source>
        <dbReference type="ARBA" id="ARBA00004651"/>
    </source>
</evidence>
<evidence type="ECO:0000256" key="2">
    <source>
        <dbReference type="ARBA" id="ARBA00007430"/>
    </source>
</evidence>
<comment type="similarity">
    <text evidence="2">Belongs to the polysaccharide synthase family.</text>
</comment>
<name>Q07KV5_RHOP5</name>
<feature type="transmembrane region" description="Helical" evidence="7">
    <location>
        <begin position="139"/>
        <end position="160"/>
    </location>
</feature>
<dbReference type="EMBL" id="CP000463">
    <property type="protein sequence ID" value="ABJ07429.1"/>
    <property type="molecule type" value="Genomic_DNA"/>
</dbReference>
<sequence length="413" mass="44421">MPSRVVLVRASWTLVDQAVVSLGAFAANIVLARTLPQSEYGLFAMIFALLLMLQVFNTTLVFYPHTIRISAAQVDRPGIVWTSMMLSVALTLPLTAIAITALTVTGYWHLVPWVAFWFVAWQAQETLRRMLFSEFRHRSAVIGDAVSYLGQAIGVVLLLVDGSLTLPKVFAVMGATSAAAAAIQACQIRFRPHRLPDPSRLVVEYWRIGGWSLASSVITVLRINGLFWMIAVLAGASSVAQLQASLNVVNLVSPILVGLCNLIPAAVAQAAGNSVTSAWRETKHYASFGFVPTAVYYAFVMAAPGIMLTLFYGASSEYADAVTPLRILSAAFILSYACEMVISFMHGISAARIALVVNLLGIIATFLLAIPLLLLCGWVGACWALLAANAVRLGLTAHYLKGVISDGQAARYA</sequence>
<evidence type="ECO:0000256" key="4">
    <source>
        <dbReference type="ARBA" id="ARBA00022692"/>
    </source>
</evidence>
<dbReference type="OrthoDB" id="7980222at2"/>
<dbReference type="PANTHER" id="PTHR30250">
    <property type="entry name" value="PST FAMILY PREDICTED COLANIC ACID TRANSPORTER"/>
    <property type="match status" value="1"/>
</dbReference>
<gene>
    <name evidence="8" type="ordered locus">RPE_3499</name>
</gene>
<evidence type="ECO:0000313" key="8">
    <source>
        <dbReference type="EMBL" id="ABJ07429.1"/>
    </source>
</evidence>
<evidence type="ECO:0000256" key="3">
    <source>
        <dbReference type="ARBA" id="ARBA00022475"/>
    </source>
</evidence>
<accession>Q07KV5</accession>
<feature type="transmembrane region" description="Helical" evidence="7">
    <location>
        <begin position="110"/>
        <end position="127"/>
    </location>
</feature>
<comment type="subcellular location">
    <subcellularLocation>
        <location evidence="1">Cell membrane</location>
        <topology evidence="1">Multi-pass membrane protein</topology>
    </subcellularLocation>
</comment>
<feature type="transmembrane region" description="Helical" evidence="7">
    <location>
        <begin position="84"/>
        <end position="104"/>
    </location>
</feature>
<reference evidence="8" key="1">
    <citation type="submission" date="2006-09" db="EMBL/GenBank/DDBJ databases">
        <title>Complete sequence of Rhodopseudomonas palustris BisA53.</title>
        <authorList>
            <consortium name="US DOE Joint Genome Institute"/>
            <person name="Copeland A."/>
            <person name="Lucas S."/>
            <person name="Lapidus A."/>
            <person name="Barry K."/>
            <person name="Detter J.C."/>
            <person name="Glavina del Rio T."/>
            <person name="Hammon N."/>
            <person name="Israni S."/>
            <person name="Dalin E."/>
            <person name="Tice H."/>
            <person name="Pitluck S."/>
            <person name="Chain P."/>
            <person name="Malfatti S."/>
            <person name="Shin M."/>
            <person name="Vergez L."/>
            <person name="Schmutz J."/>
            <person name="Larimer F."/>
            <person name="Land M."/>
            <person name="Hauser L."/>
            <person name="Pelletier D.A."/>
            <person name="Kyrpides N."/>
            <person name="Kim E."/>
            <person name="Harwood C.S."/>
            <person name="Oda Y."/>
            <person name="Richardson P."/>
        </authorList>
    </citation>
    <scope>NUCLEOTIDE SEQUENCE [LARGE SCALE GENOMIC DNA]</scope>
    <source>
        <strain evidence="8">BisA53</strain>
    </source>
</reference>
<keyword evidence="6 7" id="KW-0472">Membrane</keyword>
<protein>
    <recommendedName>
        <fullName evidence="9">Polysaccharide biosynthesis protein</fullName>
    </recommendedName>
</protein>
<feature type="transmembrane region" description="Helical" evidence="7">
    <location>
        <begin position="42"/>
        <end position="63"/>
    </location>
</feature>
<evidence type="ECO:0000256" key="5">
    <source>
        <dbReference type="ARBA" id="ARBA00022989"/>
    </source>
</evidence>